<dbReference type="OrthoDB" id="9768177at2"/>
<evidence type="ECO:0000313" key="6">
    <source>
        <dbReference type="EMBL" id="RKO71326.1"/>
    </source>
</evidence>
<sequence>MYMIKKRCLSGLVVLGWSCACCSLVSGQDNKQLSPSDSLKLQIGTVKLDSIFQIKASQVNPVEIKKQSLLPYTSLQQYLKGNNTGLYVTEPSGEPGTKQPMYFRGVSRPLLSDIDVFQNQPLVVVDGIPLVGEHPFAYAVQTYDLERIGPATNLFANINIDMVKSIEVLKDVAAMAMYGPNAANGAIVVQTKEPKADKTNRIAVNMYTGLAQRPQVTTINGEYENKFRKQFYDLYTSNGRYDDGDSYPVYLSDSLNMNYFGKSDWSDSYYNNGLVYNLNANLSGGGPRANFQFAAGSTQDKGVAEKVKLNKYYALFGLNMRPLTWLTFSMQANISRLDRNRNLNMRDRFAQLAYFPDLSAPLSPNKEVYNEYLSYYKKGFDNNKTNVVQGYGKLQLDFGNFHFLTTGMVDYNEGYRDQFYHSKLMESNNFASNYYGYNQRAIFENKAYYDWKIDAKNNLNLLIGNSLQWDTYRYNYAYAYKGVNDFIKVNLLEDDMNASNYLEATAYPKALIFKFLDRIRHNLVSFYGRANYNYDKKVDVSLLLRTDGSSNAQPDARWIFTPSLSANWNIKNSYFISNNSLKDLTARFSIGRIGVSNVFDDFAQGPNYVAQMGFTGNQLIAGYNAIAGLVRPYESGWVGYNIPWAYTDQGNLGLDYAVEKKNFHVSLDVYMKQTKNQLINIPSYSEYGYKSSYMAGMDVQNTGVELTVGLDPIQSDRFKWSTALNVSHNQNKLKALPNGLEQLVMGNSLLEVGKSLDQYWLLSNTGIYKTDAEVPKGMTYNSIQLHAGDPIWKDQNGDNRIDDSDRTLQGHRLPLLFGNWFNNFVLGKWDLGINMYYNIGRELINQEMATRFDFINNEGAKKLDAIKEITYWEKRGDYSKYPLYNPWSSVIPYQADQDLFLENASFLKIRAITLGYDLTSLLGGRQQRIQRAYAYVSANNVATITSYSGVDPEIVDYTGYDIGSKMQIPRIYTLGIKVDF</sequence>
<accession>A0A420VY43</accession>
<dbReference type="AlphaFoldDB" id="A0A420VY43"/>
<dbReference type="Pfam" id="PF07715">
    <property type="entry name" value="Plug"/>
    <property type="match status" value="1"/>
</dbReference>
<dbReference type="Gene3D" id="2.170.130.10">
    <property type="entry name" value="TonB-dependent receptor, plug domain"/>
    <property type="match status" value="1"/>
</dbReference>
<evidence type="ECO:0000256" key="4">
    <source>
        <dbReference type="SAM" id="SignalP"/>
    </source>
</evidence>
<comment type="caution">
    <text evidence="6">The sequence shown here is derived from an EMBL/GenBank/DDBJ whole genome shotgun (WGS) entry which is preliminary data.</text>
</comment>
<dbReference type="InterPro" id="IPR037066">
    <property type="entry name" value="Plug_dom_sf"/>
</dbReference>
<dbReference type="PROSITE" id="PS51257">
    <property type="entry name" value="PROKAR_LIPOPROTEIN"/>
    <property type="match status" value="1"/>
</dbReference>
<reference evidence="6 7" key="1">
    <citation type="submission" date="2018-10" db="EMBL/GenBank/DDBJ databases">
        <title>Sphingobacterium sp. M05W1-28.</title>
        <authorList>
            <person name="Cai H."/>
        </authorList>
    </citation>
    <scope>NUCLEOTIDE SEQUENCE [LARGE SCALE GENOMIC DNA]</scope>
    <source>
        <strain evidence="6 7">M05W1-28</strain>
    </source>
</reference>
<evidence type="ECO:0000259" key="5">
    <source>
        <dbReference type="Pfam" id="PF07715"/>
    </source>
</evidence>
<keyword evidence="7" id="KW-1185">Reference proteome</keyword>
<dbReference type="GO" id="GO:0009279">
    <property type="term" value="C:cell outer membrane"/>
    <property type="evidence" value="ECO:0007669"/>
    <property type="project" value="UniProtKB-SubCell"/>
</dbReference>
<dbReference type="InterPro" id="IPR023996">
    <property type="entry name" value="TonB-dep_OMP_SusC/RagA"/>
</dbReference>
<dbReference type="Proteomes" id="UP000282423">
    <property type="component" value="Unassembled WGS sequence"/>
</dbReference>
<comment type="subcellular location">
    <subcellularLocation>
        <location evidence="1">Cell outer membrane</location>
    </subcellularLocation>
</comment>
<evidence type="ECO:0000256" key="1">
    <source>
        <dbReference type="ARBA" id="ARBA00004442"/>
    </source>
</evidence>
<feature type="chain" id="PRO_5019355383" evidence="4">
    <location>
        <begin position="28"/>
        <end position="980"/>
    </location>
</feature>
<organism evidence="6 7">
    <name type="scientific">Sphingobacterium puteale</name>
    <dbReference type="NCBI Taxonomy" id="2420510"/>
    <lineage>
        <taxon>Bacteria</taxon>
        <taxon>Pseudomonadati</taxon>
        <taxon>Bacteroidota</taxon>
        <taxon>Sphingobacteriia</taxon>
        <taxon>Sphingobacteriales</taxon>
        <taxon>Sphingobacteriaceae</taxon>
        <taxon>Sphingobacterium</taxon>
    </lineage>
</organism>
<evidence type="ECO:0000256" key="2">
    <source>
        <dbReference type="ARBA" id="ARBA00023136"/>
    </source>
</evidence>
<dbReference type="SUPFAM" id="SSF56935">
    <property type="entry name" value="Porins"/>
    <property type="match status" value="1"/>
</dbReference>
<feature type="signal peptide" evidence="4">
    <location>
        <begin position="1"/>
        <end position="27"/>
    </location>
</feature>
<keyword evidence="3" id="KW-0998">Cell outer membrane</keyword>
<dbReference type="InterPro" id="IPR036942">
    <property type="entry name" value="Beta-barrel_TonB_sf"/>
</dbReference>
<proteinExistence type="predicted"/>
<dbReference type="NCBIfam" id="TIGR04056">
    <property type="entry name" value="OMP_RagA_SusC"/>
    <property type="match status" value="1"/>
</dbReference>
<gene>
    <name evidence="6" type="ORF">D7322_11190</name>
</gene>
<keyword evidence="2" id="KW-0472">Membrane</keyword>
<dbReference type="Gene3D" id="2.40.170.20">
    <property type="entry name" value="TonB-dependent receptor, beta-barrel domain"/>
    <property type="match status" value="1"/>
</dbReference>
<protein>
    <submittedName>
        <fullName evidence="6">SusC/RagA family TonB-linked outer membrane protein</fullName>
    </submittedName>
</protein>
<evidence type="ECO:0000256" key="3">
    <source>
        <dbReference type="ARBA" id="ARBA00023237"/>
    </source>
</evidence>
<dbReference type="InterPro" id="IPR012910">
    <property type="entry name" value="Plug_dom"/>
</dbReference>
<evidence type="ECO:0000313" key="7">
    <source>
        <dbReference type="Proteomes" id="UP000282423"/>
    </source>
</evidence>
<dbReference type="EMBL" id="RBWS01000008">
    <property type="protein sequence ID" value="RKO71326.1"/>
    <property type="molecule type" value="Genomic_DNA"/>
</dbReference>
<name>A0A420VY43_9SPHI</name>
<keyword evidence="4" id="KW-0732">Signal</keyword>
<feature type="domain" description="TonB-dependent receptor plug" evidence="5">
    <location>
        <begin position="58"/>
        <end position="186"/>
    </location>
</feature>